<reference evidence="12 13" key="1">
    <citation type="submission" date="2019-03" db="EMBL/GenBank/DDBJ databases">
        <title>Freshwater and sediment microbial communities from various areas in North America, analyzing microbe dynamics in response to fracking.</title>
        <authorList>
            <person name="Lamendella R."/>
        </authorList>
    </citation>
    <scope>NUCLEOTIDE SEQUENCE [LARGE SCALE GENOMIC DNA]</scope>
    <source>
        <strain evidence="12 13">175.2</strain>
    </source>
</reference>
<dbReference type="PANTHER" id="PTHR30386">
    <property type="entry name" value="MEMBRANE FUSION SUBUNIT OF EMRAB-TOLC MULTIDRUG EFFLUX PUMP"/>
    <property type="match status" value="1"/>
</dbReference>
<dbReference type="Gene3D" id="2.40.50.100">
    <property type="match status" value="2"/>
</dbReference>
<dbReference type="PROSITE" id="PS00543">
    <property type="entry name" value="HLYD_FAMILY"/>
    <property type="match status" value="1"/>
</dbReference>
<evidence type="ECO:0000256" key="2">
    <source>
        <dbReference type="ARBA" id="ARBA00009477"/>
    </source>
</evidence>
<dbReference type="InterPro" id="IPR010129">
    <property type="entry name" value="T1SS_HlyD"/>
</dbReference>
<comment type="caution">
    <text evidence="12">The sequence shown here is derived from an EMBL/GenBank/DDBJ whole genome shotgun (WGS) entry which is preliminary data.</text>
</comment>
<keyword evidence="6 9" id="KW-0812">Transmembrane</keyword>
<dbReference type="Proteomes" id="UP000295097">
    <property type="component" value="Unassembled WGS sequence"/>
</dbReference>
<evidence type="ECO:0000256" key="5">
    <source>
        <dbReference type="ARBA" id="ARBA00022519"/>
    </source>
</evidence>
<dbReference type="Gene3D" id="2.40.30.170">
    <property type="match status" value="1"/>
</dbReference>
<evidence type="ECO:0000256" key="6">
    <source>
        <dbReference type="ARBA" id="ARBA00022692"/>
    </source>
</evidence>
<evidence type="ECO:0000313" key="13">
    <source>
        <dbReference type="Proteomes" id="UP000295097"/>
    </source>
</evidence>
<feature type="domain" description="AprE-like beta-barrel" evidence="11">
    <location>
        <begin position="287"/>
        <end position="379"/>
    </location>
</feature>
<sequence>MAVKRGKLADPVAPAGFERETEGVRRRHRTVLWLFAVCLVIGVGWASFASLEEVTRGSGKVIPLSRGQIIQSLEGGIIERIDVQEGQEVDAGEVLAVLDDTTVRAEYNDLVAQTVGLRASLARLRAEMEGRDAIRFPDDVRTHEEVTAIEQALFDARRRNFVETTQSLEERIALATQQSDLAGKMVSRQAMSIVEGLRIDQELADMRGKLAEVRNTYYQEISDEIARRNTELQSLLQRLAQKQDTLTRTDLRSPVRGIVKNLNVTTKGAVVRPGEKIMEIVPLDDKLFVEARIKPRDVAFLHTGQTANVKITAYDYTTYGSLEGELVFISADTIIDENQRDPEPFYRVRVLTDRAYLEGPQGALPIKPGMVAEVDILTGKRTVLAYLMKPILRGQEALLER</sequence>
<evidence type="ECO:0000256" key="7">
    <source>
        <dbReference type="ARBA" id="ARBA00022989"/>
    </source>
</evidence>
<keyword evidence="7 9" id="KW-1133">Transmembrane helix</keyword>
<dbReference type="GO" id="GO:0005886">
    <property type="term" value="C:plasma membrane"/>
    <property type="evidence" value="ECO:0007669"/>
    <property type="project" value="UniProtKB-SubCell"/>
</dbReference>
<dbReference type="RefSeq" id="WP_165972860.1">
    <property type="nucleotide sequence ID" value="NZ_SMAR01000030.1"/>
</dbReference>
<name>A0A4R3NK86_9HYPH</name>
<dbReference type="PRINTS" id="PR01490">
    <property type="entry name" value="RTXTOXIND"/>
</dbReference>
<dbReference type="AlphaFoldDB" id="A0A4R3NK86"/>
<dbReference type="InterPro" id="IPR058781">
    <property type="entry name" value="HH_AprE-like"/>
</dbReference>
<evidence type="ECO:0000256" key="4">
    <source>
        <dbReference type="ARBA" id="ARBA00022475"/>
    </source>
</evidence>
<comment type="subcellular location">
    <subcellularLocation>
        <location evidence="1 9">Cell inner membrane</location>
        <topology evidence="1 9">Single-pass membrane protein</topology>
    </subcellularLocation>
</comment>
<evidence type="ECO:0000256" key="3">
    <source>
        <dbReference type="ARBA" id="ARBA00022448"/>
    </source>
</evidence>
<protein>
    <recommendedName>
        <fullName evidence="9">Membrane fusion protein (MFP) family protein</fullName>
    </recommendedName>
</protein>
<dbReference type="NCBIfam" id="TIGR01843">
    <property type="entry name" value="type_I_hlyD"/>
    <property type="match status" value="1"/>
</dbReference>
<dbReference type="SUPFAM" id="SSF111369">
    <property type="entry name" value="HlyD-like secretion proteins"/>
    <property type="match status" value="1"/>
</dbReference>
<dbReference type="PANTHER" id="PTHR30386:SF26">
    <property type="entry name" value="TRANSPORT PROTEIN COMB"/>
    <property type="match status" value="1"/>
</dbReference>
<dbReference type="EMBL" id="SMAR01000030">
    <property type="protein sequence ID" value="TCT34760.1"/>
    <property type="molecule type" value="Genomic_DNA"/>
</dbReference>
<gene>
    <name evidence="12" type="ORF">EDC90_10304</name>
</gene>
<dbReference type="Pfam" id="PF25994">
    <property type="entry name" value="HH_AprE"/>
    <property type="match status" value="1"/>
</dbReference>
<keyword evidence="8 9" id="KW-0472">Membrane</keyword>
<feature type="domain" description="AprE-like long alpha-helical hairpin" evidence="10">
    <location>
        <begin position="103"/>
        <end position="186"/>
    </location>
</feature>
<evidence type="ECO:0000256" key="8">
    <source>
        <dbReference type="ARBA" id="ARBA00023136"/>
    </source>
</evidence>
<evidence type="ECO:0000259" key="11">
    <source>
        <dbReference type="Pfam" id="PF26002"/>
    </source>
</evidence>
<accession>A0A4R3NK86</accession>
<evidence type="ECO:0000256" key="1">
    <source>
        <dbReference type="ARBA" id="ARBA00004377"/>
    </source>
</evidence>
<dbReference type="InterPro" id="IPR058982">
    <property type="entry name" value="Beta-barrel_AprE"/>
</dbReference>
<keyword evidence="4 9" id="KW-1003">Cell membrane</keyword>
<organism evidence="12 13">
    <name type="scientific">Martelella mediterranea</name>
    <dbReference type="NCBI Taxonomy" id="293089"/>
    <lineage>
        <taxon>Bacteria</taxon>
        <taxon>Pseudomonadati</taxon>
        <taxon>Pseudomonadota</taxon>
        <taxon>Alphaproteobacteria</taxon>
        <taxon>Hyphomicrobiales</taxon>
        <taxon>Aurantimonadaceae</taxon>
        <taxon>Martelella</taxon>
    </lineage>
</organism>
<comment type="similarity">
    <text evidence="2 9">Belongs to the membrane fusion protein (MFP) (TC 8.A.1) family.</text>
</comment>
<dbReference type="Pfam" id="PF26002">
    <property type="entry name" value="Beta-barrel_AprE"/>
    <property type="match status" value="1"/>
</dbReference>
<feature type="transmembrane region" description="Helical" evidence="9">
    <location>
        <begin position="31"/>
        <end position="51"/>
    </location>
</feature>
<evidence type="ECO:0000313" key="12">
    <source>
        <dbReference type="EMBL" id="TCT34760.1"/>
    </source>
</evidence>
<dbReference type="GO" id="GO:0009306">
    <property type="term" value="P:protein secretion"/>
    <property type="evidence" value="ECO:0007669"/>
    <property type="project" value="InterPro"/>
</dbReference>
<dbReference type="InterPro" id="IPR050739">
    <property type="entry name" value="MFP"/>
</dbReference>
<evidence type="ECO:0000259" key="10">
    <source>
        <dbReference type="Pfam" id="PF25994"/>
    </source>
</evidence>
<keyword evidence="3 9" id="KW-0813">Transport</keyword>
<dbReference type="InterPro" id="IPR006144">
    <property type="entry name" value="Secretion_HlyD_CS"/>
</dbReference>
<proteinExistence type="inferred from homology"/>
<keyword evidence="5 9" id="KW-0997">Cell inner membrane</keyword>
<evidence type="ECO:0000256" key="9">
    <source>
        <dbReference type="RuleBase" id="RU365093"/>
    </source>
</evidence>
<keyword evidence="13" id="KW-1185">Reference proteome</keyword>